<feature type="compositionally biased region" description="Polar residues" evidence="1">
    <location>
        <begin position="21"/>
        <end position="50"/>
    </location>
</feature>
<dbReference type="EMBL" id="MDHH01000001">
    <property type="protein sequence ID" value="OUE04788.1"/>
    <property type="molecule type" value="Genomic_DNA"/>
</dbReference>
<gene>
    <name evidence="2" type="ORF">CMMCAS07_07555</name>
</gene>
<organism evidence="2 3">
    <name type="scientific">Clavibacter michiganensis subsp. michiganensis</name>
    <dbReference type="NCBI Taxonomy" id="33013"/>
    <lineage>
        <taxon>Bacteria</taxon>
        <taxon>Bacillati</taxon>
        <taxon>Actinomycetota</taxon>
        <taxon>Actinomycetes</taxon>
        <taxon>Micrococcales</taxon>
        <taxon>Microbacteriaceae</taxon>
        <taxon>Clavibacter</taxon>
    </lineage>
</organism>
<feature type="region of interest" description="Disordered" evidence="1">
    <location>
        <begin position="1"/>
        <end position="50"/>
    </location>
</feature>
<proteinExistence type="predicted"/>
<evidence type="ECO:0000256" key="1">
    <source>
        <dbReference type="SAM" id="MobiDB-lite"/>
    </source>
</evidence>
<protein>
    <submittedName>
        <fullName evidence="2">Uncharacterized protein</fullName>
    </submittedName>
</protein>
<dbReference type="AlphaFoldDB" id="A0A251XP13"/>
<evidence type="ECO:0000313" key="2">
    <source>
        <dbReference type="EMBL" id="OUE04788.1"/>
    </source>
</evidence>
<evidence type="ECO:0000313" key="3">
    <source>
        <dbReference type="Proteomes" id="UP000195062"/>
    </source>
</evidence>
<keyword evidence="3" id="KW-1185">Reference proteome</keyword>
<feature type="compositionally biased region" description="Low complexity" evidence="1">
    <location>
        <begin position="7"/>
        <end position="20"/>
    </location>
</feature>
<reference evidence="2 3" key="1">
    <citation type="submission" date="2016-08" db="EMBL/GenBank/DDBJ databases">
        <title>Genome sequence of Clavibacter michiganensis subsp. michiganensis strain CASJ007.</title>
        <authorList>
            <person name="Thapa S.P."/>
            <person name="Coaker G."/>
        </authorList>
    </citation>
    <scope>NUCLEOTIDE SEQUENCE [LARGE SCALE GENOMIC DNA]</scope>
    <source>
        <strain evidence="2">CASJ007</strain>
    </source>
</reference>
<name>A0A251XP13_CLAMM</name>
<accession>A0A251XP13</accession>
<dbReference type="Proteomes" id="UP000195062">
    <property type="component" value="Unassembled WGS sequence"/>
</dbReference>
<comment type="caution">
    <text evidence="2">The sequence shown here is derived from an EMBL/GenBank/DDBJ whole genome shotgun (WGS) entry which is preliminary data.</text>
</comment>
<sequence length="99" mass="10697">METNGTSSAASSLMRESSMRTSITMTPSTRRPLTRSDTSSGDVPVGQSTRWYPSSDARVAALMKISRAMRLRRCTSAGNSSATIRVRLLASARATTLLR</sequence>